<proteinExistence type="predicted"/>
<keyword evidence="2" id="KW-1185">Reference proteome</keyword>
<reference evidence="2" key="1">
    <citation type="journal article" date="2023" name="Hortic. Res.">
        <title>A chromosome-level phased genome enabling allele-level studies in sweet orange: a case study on citrus Huanglongbing tolerance.</title>
        <authorList>
            <person name="Wu B."/>
            <person name="Yu Q."/>
            <person name="Deng Z."/>
            <person name="Duan Y."/>
            <person name="Luo F."/>
            <person name="Gmitter F. Jr."/>
        </authorList>
    </citation>
    <scope>NUCLEOTIDE SEQUENCE [LARGE SCALE GENOMIC DNA]</scope>
    <source>
        <strain evidence="2">cv. Valencia</strain>
    </source>
</reference>
<name>A0ACB8NYA9_CITSI</name>
<organism evidence="1 2">
    <name type="scientific">Citrus sinensis</name>
    <name type="common">Sweet orange</name>
    <name type="synonym">Citrus aurantium var. sinensis</name>
    <dbReference type="NCBI Taxonomy" id="2711"/>
    <lineage>
        <taxon>Eukaryota</taxon>
        <taxon>Viridiplantae</taxon>
        <taxon>Streptophyta</taxon>
        <taxon>Embryophyta</taxon>
        <taxon>Tracheophyta</taxon>
        <taxon>Spermatophyta</taxon>
        <taxon>Magnoliopsida</taxon>
        <taxon>eudicotyledons</taxon>
        <taxon>Gunneridae</taxon>
        <taxon>Pentapetalae</taxon>
        <taxon>rosids</taxon>
        <taxon>malvids</taxon>
        <taxon>Sapindales</taxon>
        <taxon>Rutaceae</taxon>
        <taxon>Aurantioideae</taxon>
        <taxon>Citrus</taxon>
    </lineage>
</organism>
<evidence type="ECO:0000313" key="1">
    <source>
        <dbReference type="EMBL" id="KAH9802549.1"/>
    </source>
</evidence>
<gene>
    <name evidence="1" type="ORF">KPL71_001437</name>
</gene>
<comment type="caution">
    <text evidence="1">The sequence shown here is derived from an EMBL/GenBank/DDBJ whole genome shotgun (WGS) entry which is preliminary data.</text>
</comment>
<sequence length="613" mass="70602">MDINFRLFSERLGRVLAGEEVTLPDAAKQPIQNLHAEVEIVTSWLSEFEDDISCLLMQKIGEVEIDNPDLGTVMDEINCFTYESEKFIDTFINSITQQKRQSRRSKDICDALLGLQSKIIDIKQRMQQVQHFDSGIIDEVKSIEAEAGNFLASSSSKNRDTVGLDDRMEDLLDLLIEGPHQLLVVAILDSIGLDKTAFVAEAYSSNYVKHYFDCHAWVPEPHSYDAHRILDIIIKFLMPSSRLSEMKDKNYEIKKIFLFENGENIGLDFVPTGGLLRATYQGWPFHILYHGSISLEENIDKVLTMSLGLQCIIYCMSPFCLKPYFLYFSVFPAHLEISTRHVYQLWIAEEQLINRGFVEANKRRAGGTINTCSIPGRCRPVLLGVASKVEFIFSPFMDIEEQQSDFACLDDYDSQLHSFLCCSPESRHIDPIDWEKIYGINVAASSSAQTEAKLVFMQKADFWTMGNAAMPKLECLIINPCAYLKKMPEHLWCIKSLNKFDCWWPQPERRQKLREFEDKEQCGIQLYPYGIFFYYMRLLLKLQLILHEDQLTSMLMELYPNFNPHKYSRNVYSSLLGKKEDYLHSIFNEGRKYPHNAFVGVRTAALQLGGQQL</sequence>
<accession>A0ACB8NYA9</accession>
<dbReference type="Proteomes" id="UP000829398">
    <property type="component" value="Chromosome 1"/>
</dbReference>
<protein>
    <submittedName>
        <fullName evidence="1">Uncharacterized protein</fullName>
    </submittedName>
</protein>
<dbReference type="EMBL" id="CM039170">
    <property type="protein sequence ID" value="KAH9802549.1"/>
    <property type="molecule type" value="Genomic_DNA"/>
</dbReference>
<evidence type="ECO:0000313" key="2">
    <source>
        <dbReference type="Proteomes" id="UP000829398"/>
    </source>
</evidence>